<evidence type="ECO:0000256" key="3">
    <source>
        <dbReference type="ARBA" id="ARBA00023002"/>
    </source>
</evidence>
<dbReference type="InterPro" id="IPR013154">
    <property type="entry name" value="ADH-like_N"/>
</dbReference>
<keyword evidence="2" id="KW-0862">Zinc</keyword>
<accession>A0A7G5N0T0</accession>
<dbReference type="SUPFAM" id="SSF50129">
    <property type="entry name" value="GroES-like"/>
    <property type="match status" value="1"/>
</dbReference>
<organism evidence="5 6">
    <name type="scientific">Blautia producta</name>
    <dbReference type="NCBI Taxonomy" id="33035"/>
    <lineage>
        <taxon>Bacteria</taxon>
        <taxon>Bacillati</taxon>
        <taxon>Bacillota</taxon>
        <taxon>Clostridia</taxon>
        <taxon>Lachnospirales</taxon>
        <taxon>Lachnospiraceae</taxon>
        <taxon>Blautia</taxon>
    </lineage>
</organism>
<evidence type="ECO:0000256" key="1">
    <source>
        <dbReference type="ARBA" id="ARBA00022723"/>
    </source>
</evidence>
<evidence type="ECO:0000313" key="5">
    <source>
        <dbReference type="EMBL" id="QMW80473.1"/>
    </source>
</evidence>
<dbReference type="InterPro" id="IPR050129">
    <property type="entry name" value="Zn_alcohol_dh"/>
</dbReference>
<dbReference type="Gene3D" id="3.90.180.10">
    <property type="entry name" value="Medium-chain alcohol dehydrogenases, catalytic domain"/>
    <property type="match status" value="2"/>
</dbReference>
<dbReference type="InterPro" id="IPR011032">
    <property type="entry name" value="GroES-like_sf"/>
</dbReference>
<dbReference type="SMART" id="SM00829">
    <property type="entry name" value="PKS_ER"/>
    <property type="match status" value="1"/>
</dbReference>
<reference evidence="5 6" key="1">
    <citation type="submission" date="2019-04" db="EMBL/GenBank/DDBJ databases">
        <authorList>
            <person name="Schori C."/>
            <person name="Ahrens C."/>
        </authorList>
    </citation>
    <scope>NUCLEOTIDE SEQUENCE [LARGE SCALE GENOMIC DNA]</scope>
    <source>
        <strain evidence="5 6">DSM 2950</strain>
    </source>
</reference>
<dbReference type="GO" id="GO:0016491">
    <property type="term" value="F:oxidoreductase activity"/>
    <property type="evidence" value="ECO:0007669"/>
    <property type="project" value="UniProtKB-KW"/>
</dbReference>
<dbReference type="EMBL" id="CP039126">
    <property type="protein sequence ID" value="QMW80473.1"/>
    <property type="molecule type" value="Genomic_DNA"/>
</dbReference>
<protein>
    <recommendedName>
        <fullName evidence="4">Enoyl reductase (ER) domain-containing protein</fullName>
    </recommendedName>
</protein>
<dbReference type="Pfam" id="PF08240">
    <property type="entry name" value="ADH_N"/>
    <property type="match status" value="1"/>
</dbReference>
<dbReference type="GO" id="GO:0008270">
    <property type="term" value="F:zinc ion binding"/>
    <property type="evidence" value="ECO:0007669"/>
    <property type="project" value="InterPro"/>
</dbReference>
<dbReference type="InterPro" id="IPR002328">
    <property type="entry name" value="ADH_Zn_CS"/>
</dbReference>
<name>A0A7G5N0T0_9FIRM</name>
<sequence>MKACVLRKPCDIQIEEIEIPKIKENEMLIKMRVCGMCNSELPDYIGGNDSGRILGHEPVGIVKEVGMKVKNFGPGDRVSGIFQNAFAEYTVTDEKLAVKVPENLSDEEAIAEPWSCLISGLRRVDIQPGSTAAVIGCGYMGLGVIALMKLRGVSRIIAVDIRQSSLGIAAKLGADEVYTPDTVPDVYILEVEGQSICIRCIGCCGSYRKGSRS</sequence>
<dbReference type="PANTHER" id="PTHR43401:SF2">
    <property type="entry name" value="L-THREONINE 3-DEHYDROGENASE"/>
    <property type="match status" value="1"/>
</dbReference>
<keyword evidence="1" id="KW-0479">Metal-binding</keyword>
<evidence type="ECO:0000313" key="6">
    <source>
        <dbReference type="Proteomes" id="UP000515789"/>
    </source>
</evidence>
<dbReference type="PANTHER" id="PTHR43401">
    <property type="entry name" value="L-THREONINE 3-DEHYDROGENASE"/>
    <property type="match status" value="1"/>
</dbReference>
<keyword evidence="3" id="KW-0560">Oxidoreductase</keyword>
<gene>
    <name evidence="5" type="ORF">E5259_24370</name>
</gene>
<evidence type="ECO:0000259" key="4">
    <source>
        <dbReference type="SMART" id="SM00829"/>
    </source>
</evidence>
<dbReference type="InterPro" id="IPR020843">
    <property type="entry name" value="ER"/>
</dbReference>
<dbReference type="InterPro" id="IPR036291">
    <property type="entry name" value="NAD(P)-bd_dom_sf"/>
</dbReference>
<dbReference type="Gene3D" id="3.40.50.720">
    <property type="entry name" value="NAD(P)-binding Rossmann-like Domain"/>
    <property type="match status" value="1"/>
</dbReference>
<dbReference type="Proteomes" id="UP000515789">
    <property type="component" value="Chromosome"/>
</dbReference>
<dbReference type="AlphaFoldDB" id="A0A7G5N0T0"/>
<dbReference type="SUPFAM" id="SSF51735">
    <property type="entry name" value="NAD(P)-binding Rossmann-fold domains"/>
    <property type="match status" value="1"/>
</dbReference>
<proteinExistence type="predicted"/>
<dbReference type="GeneID" id="75054081"/>
<feature type="domain" description="Enoyl reductase (ER)" evidence="4">
    <location>
        <begin position="7"/>
        <end position="212"/>
    </location>
</feature>
<dbReference type="PROSITE" id="PS00059">
    <property type="entry name" value="ADH_ZINC"/>
    <property type="match status" value="1"/>
</dbReference>
<evidence type="ECO:0000256" key="2">
    <source>
        <dbReference type="ARBA" id="ARBA00022833"/>
    </source>
</evidence>
<dbReference type="RefSeq" id="WP_026255708.1">
    <property type="nucleotide sequence ID" value="NZ_CABLBP010000007.1"/>
</dbReference>